<evidence type="ECO:0000259" key="1">
    <source>
        <dbReference type="Pfam" id="PF13843"/>
    </source>
</evidence>
<keyword evidence="3" id="KW-1185">Reference proteome</keyword>
<dbReference type="Proteomes" id="UP001162156">
    <property type="component" value="Unassembled WGS sequence"/>
</dbReference>
<organism evidence="2 3">
    <name type="scientific">Rhamnusium bicolor</name>
    <dbReference type="NCBI Taxonomy" id="1586634"/>
    <lineage>
        <taxon>Eukaryota</taxon>
        <taxon>Metazoa</taxon>
        <taxon>Ecdysozoa</taxon>
        <taxon>Arthropoda</taxon>
        <taxon>Hexapoda</taxon>
        <taxon>Insecta</taxon>
        <taxon>Pterygota</taxon>
        <taxon>Neoptera</taxon>
        <taxon>Endopterygota</taxon>
        <taxon>Coleoptera</taxon>
        <taxon>Polyphaga</taxon>
        <taxon>Cucujiformia</taxon>
        <taxon>Chrysomeloidea</taxon>
        <taxon>Cerambycidae</taxon>
        <taxon>Lepturinae</taxon>
        <taxon>Rhagiini</taxon>
        <taxon>Rhamnusium</taxon>
    </lineage>
</organism>
<dbReference type="AlphaFoldDB" id="A0AAV8ZLE9"/>
<gene>
    <name evidence="2" type="ORF">NQ314_004919</name>
</gene>
<dbReference type="Pfam" id="PF13843">
    <property type="entry name" value="DDE_Tnp_1_7"/>
    <property type="match status" value="1"/>
</dbReference>
<evidence type="ECO:0000313" key="3">
    <source>
        <dbReference type="Proteomes" id="UP001162156"/>
    </source>
</evidence>
<proteinExistence type="predicted"/>
<dbReference type="EMBL" id="JANEYF010001357">
    <property type="protein sequence ID" value="KAJ8964428.1"/>
    <property type="molecule type" value="Genomic_DNA"/>
</dbReference>
<name>A0AAV8ZLE9_9CUCU</name>
<dbReference type="InterPro" id="IPR029526">
    <property type="entry name" value="PGBD"/>
</dbReference>
<accession>A0AAV8ZLE9</accession>
<sequence>MVYQGNDPKSNDNYRAVFGASSAPFVTLLEELPDEKRNLRYSLFCDNLFTSFHLLAHFKQLGYEVTDTMRENRIPKNCPIAMKKKNRGSRIFIRP</sequence>
<reference evidence="2" key="1">
    <citation type="journal article" date="2023" name="Insect Mol. Biol.">
        <title>Genome sequencing provides insights into the evolution of gene families encoding plant cell wall-degrading enzymes in longhorned beetles.</title>
        <authorList>
            <person name="Shin N.R."/>
            <person name="Okamura Y."/>
            <person name="Kirsch R."/>
            <person name="Pauchet Y."/>
        </authorList>
    </citation>
    <scope>NUCLEOTIDE SEQUENCE</scope>
    <source>
        <strain evidence="2">RBIC_L_NR</strain>
    </source>
</reference>
<protein>
    <recommendedName>
        <fullName evidence="1">PiggyBac transposable element-derived protein domain-containing protein</fullName>
    </recommendedName>
</protein>
<comment type="caution">
    <text evidence="2">The sequence shown here is derived from an EMBL/GenBank/DDBJ whole genome shotgun (WGS) entry which is preliminary data.</text>
</comment>
<feature type="domain" description="PiggyBac transposable element-derived protein" evidence="1">
    <location>
        <begin position="16"/>
        <end position="85"/>
    </location>
</feature>
<evidence type="ECO:0000313" key="2">
    <source>
        <dbReference type="EMBL" id="KAJ8964428.1"/>
    </source>
</evidence>